<accession>D1A9D0</accession>
<sequence length="764" mass="82274">MAVIKAEWAVWGISPETGGAYTVLAHSEGRLRASHFETIITRFSPGTPDGEAALPRLTIGTVEVSKVPHLGLALQTQEPGHLWEASTTRFFFFPFQALGEARSSYSTLYEHLSGVELPEAGTGPLITIDPPAFDPAAVPGTPWEAEPDPALAAALLVRGRRLCITQAEEASLEERLRFLDEVTAWLPYGYRAKLTATTWANSATPHRLRLFFARHAAGHGVMELPWSGRLTPDPLIVQEHLLPLRRAVERLGAAAVIGRLAADTAPRSCDDPGPAVRTLEEMAHSFQVPGAEADLEELRASFDCEPILLDAQHRAAACRALARLIEKAEPQDWPTIERWWRELADEDVTTLLTALLGRCRRLLWSGERTGITEALPLAYQYGTGDDFLASLVTPPDGPERAAVPGARHAARLVHDSVLVSGDTRGHPRTLRAVLENPLLLCAFIARLGAGGRSAEGLRWLSSAPHGDSETLLALWRVLAAEDPQPPAPELLWRLNASGRDCLAVLLEGAAESGRLHLVLRPFGEMLATGRIPAGDFPYWAERLGSLSSADPSLARWTDALLSGSTAHLGDDPLPGSAPSPGRTADLSRGTAAIAEELPPLQGAEAVVYRLCTGYRRGLSLDTCLRRLGDAAWKPTPALAVAVVRGLAPALLAHGATAETAQAWSTGLAQRLARGDFGRKLARRFRRELLTAAIGDIGDRLALVSAVAGEGPPLTGGHRLELQSIHAELGRLLEQPPAGQRPQPTGRQRDPDRPSHRQRGGARLP</sequence>
<dbReference type="AlphaFoldDB" id="D1A9D0"/>
<protein>
    <submittedName>
        <fullName evidence="2">Uncharacterized protein</fullName>
    </submittedName>
</protein>
<feature type="region of interest" description="Disordered" evidence="1">
    <location>
        <begin position="732"/>
        <end position="764"/>
    </location>
</feature>
<dbReference type="STRING" id="471852.Tcur_1243"/>
<gene>
    <name evidence="2" type="ordered locus">Tcur_1243</name>
</gene>
<dbReference type="EMBL" id="CP001738">
    <property type="protein sequence ID" value="ACY96826.1"/>
    <property type="molecule type" value="Genomic_DNA"/>
</dbReference>
<feature type="compositionally biased region" description="Basic residues" evidence="1">
    <location>
        <begin position="755"/>
        <end position="764"/>
    </location>
</feature>
<evidence type="ECO:0000313" key="3">
    <source>
        <dbReference type="Proteomes" id="UP000001918"/>
    </source>
</evidence>
<proteinExistence type="predicted"/>
<dbReference type="HOGENOM" id="CLU_365200_0_0_11"/>
<dbReference type="RefSeq" id="WP_012851610.1">
    <property type="nucleotide sequence ID" value="NC_013510.1"/>
</dbReference>
<evidence type="ECO:0000313" key="2">
    <source>
        <dbReference type="EMBL" id="ACY96826.1"/>
    </source>
</evidence>
<name>D1A9D0_THECD</name>
<evidence type="ECO:0000256" key="1">
    <source>
        <dbReference type="SAM" id="MobiDB-lite"/>
    </source>
</evidence>
<organism evidence="2 3">
    <name type="scientific">Thermomonospora curvata (strain ATCC 19995 / DSM 43183 / JCM 3096 / KCTC 9072 / NBRC 15933 / NCIMB 10081 / Henssen B9)</name>
    <dbReference type="NCBI Taxonomy" id="471852"/>
    <lineage>
        <taxon>Bacteria</taxon>
        <taxon>Bacillati</taxon>
        <taxon>Actinomycetota</taxon>
        <taxon>Actinomycetes</taxon>
        <taxon>Streptosporangiales</taxon>
        <taxon>Thermomonosporaceae</taxon>
        <taxon>Thermomonospora</taxon>
    </lineage>
</organism>
<dbReference type="Proteomes" id="UP000001918">
    <property type="component" value="Chromosome"/>
</dbReference>
<reference evidence="2 3" key="1">
    <citation type="journal article" date="2011" name="Stand. Genomic Sci.">
        <title>Complete genome sequence of Thermomonospora curvata type strain (B9).</title>
        <authorList>
            <person name="Chertkov O."/>
            <person name="Sikorski J."/>
            <person name="Nolan M."/>
            <person name="Lapidus A."/>
            <person name="Lucas S."/>
            <person name="Del Rio T.G."/>
            <person name="Tice H."/>
            <person name="Cheng J.F."/>
            <person name="Goodwin L."/>
            <person name="Pitluck S."/>
            <person name="Liolios K."/>
            <person name="Ivanova N."/>
            <person name="Mavromatis K."/>
            <person name="Mikhailova N."/>
            <person name="Ovchinnikova G."/>
            <person name="Pati A."/>
            <person name="Chen A."/>
            <person name="Palaniappan K."/>
            <person name="Djao O.D."/>
            <person name="Land M."/>
            <person name="Hauser L."/>
            <person name="Chang Y.J."/>
            <person name="Jeffries C.D."/>
            <person name="Brettin T."/>
            <person name="Han C."/>
            <person name="Detter J.C."/>
            <person name="Rohde M."/>
            <person name="Goker M."/>
            <person name="Woyke T."/>
            <person name="Bristow J."/>
            <person name="Eisen J.A."/>
            <person name="Markowitz V."/>
            <person name="Hugenholtz P."/>
            <person name="Klenk H.P."/>
            <person name="Kyrpides N.C."/>
        </authorList>
    </citation>
    <scope>NUCLEOTIDE SEQUENCE [LARGE SCALE GENOMIC DNA]</scope>
    <source>
        <strain evidence="3">ATCC 19995 / DSM 43183 / JCM 3096 / KCTC 9072 / NBRC 15933 / NCIMB 10081 / Henssen B9</strain>
    </source>
</reference>
<dbReference type="OrthoDB" id="3344388at2"/>
<dbReference type="KEGG" id="tcu:Tcur_1243"/>
<dbReference type="eggNOG" id="ENOG50349ZB">
    <property type="taxonomic scope" value="Bacteria"/>
</dbReference>
<keyword evidence="3" id="KW-1185">Reference proteome</keyword>
<feature type="region of interest" description="Disordered" evidence="1">
    <location>
        <begin position="567"/>
        <end position="586"/>
    </location>
</feature>